<evidence type="ECO:0000256" key="2">
    <source>
        <dbReference type="ARBA" id="ARBA00006156"/>
    </source>
</evidence>
<protein>
    <submittedName>
        <fullName evidence="8">Flagellar export apparatus protein FliQ</fullName>
    </submittedName>
</protein>
<dbReference type="PANTHER" id="PTHR34040:SF2">
    <property type="entry name" value="FLAGELLAR BIOSYNTHETIC PROTEIN FLIQ"/>
    <property type="match status" value="1"/>
</dbReference>
<comment type="similarity">
    <text evidence="2">Belongs to the FliQ/MopD/SpaQ family.</text>
</comment>
<keyword evidence="5 7" id="KW-1133">Transmembrane helix</keyword>
<evidence type="ECO:0000256" key="5">
    <source>
        <dbReference type="ARBA" id="ARBA00022989"/>
    </source>
</evidence>
<dbReference type="EMBL" id="NWUW01000004">
    <property type="protein sequence ID" value="PIE96012.1"/>
    <property type="molecule type" value="Genomic_DNA"/>
</dbReference>
<evidence type="ECO:0000313" key="9">
    <source>
        <dbReference type="Proteomes" id="UP000228484"/>
    </source>
</evidence>
<dbReference type="PANTHER" id="PTHR34040">
    <property type="entry name" value="FLAGELLAR BIOSYNTHETIC PROTEIN FLIQ"/>
    <property type="match status" value="1"/>
</dbReference>
<dbReference type="RefSeq" id="WP_098760433.1">
    <property type="nucleotide sequence ID" value="NZ_JARVHL010000001.1"/>
</dbReference>
<dbReference type="Proteomes" id="UP000228484">
    <property type="component" value="Unassembled WGS sequence"/>
</dbReference>
<dbReference type="PRINTS" id="PR00952">
    <property type="entry name" value="TYPE3IMQPROT"/>
</dbReference>
<evidence type="ECO:0000313" key="8">
    <source>
        <dbReference type="EMBL" id="PIE96012.1"/>
    </source>
</evidence>
<keyword evidence="6 7" id="KW-0472">Membrane</keyword>
<keyword evidence="8" id="KW-0282">Flagellum</keyword>
<comment type="caution">
    <text evidence="8">The sequence shown here is derived from an EMBL/GenBank/DDBJ whole genome shotgun (WGS) entry which is preliminary data.</text>
</comment>
<reference evidence="8 9" key="1">
    <citation type="submission" date="2017-09" db="EMBL/GenBank/DDBJ databases">
        <title>Biocontrol bacteria screening and application from spent mushroom substrate.</title>
        <authorList>
            <person name="Sun X."/>
        </authorList>
    </citation>
    <scope>NUCLEOTIDE SEQUENCE [LARGE SCALE GENOMIC DNA]</scope>
    <source>
        <strain evidence="8 9">100374</strain>
    </source>
</reference>
<dbReference type="InterPro" id="IPR002191">
    <property type="entry name" value="Bac_export_3"/>
</dbReference>
<evidence type="ECO:0000256" key="7">
    <source>
        <dbReference type="SAM" id="Phobius"/>
    </source>
</evidence>
<evidence type="ECO:0000256" key="6">
    <source>
        <dbReference type="ARBA" id="ARBA00023136"/>
    </source>
</evidence>
<dbReference type="AlphaFoldDB" id="A0A2G6QGP5"/>
<keyword evidence="9" id="KW-1185">Reference proteome</keyword>
<proteinExistence type="inferred from homology"/>
<feature type="transmembrane region" description="Helical" evidence="7">
    <location>
        <begin position="51"/>
        <end position="70"/>
    </location>
</feature>
<dbReference type="GO" id="GO:0005886">
    <property type="term" value="C:plasma membrane"/>
    <property type="evidence" value="ECO:0007669"/>
    <property type="project" value="UniProtKB-SubCell"/>
</dbReference>
<evidence type="ECO:0000256" key="3">
    <source>
        <dbReference type="ARBA" id="ARBA00022475"/>
    </source>
</evidence>
<feature type="transmembrane region" description="Helical" evidence="7">
    <location>
        <begin position="20"/>
        <end position="39"/>
    </location>
</feature>
<sequence>MNITPITEIFQTFFYKGFQIVLPVAGVSMIVVIIISVLMAMMQIQEQTLTFLPKMATIILVIIIVGPWMFQELTTLILDLYDKIPTLLRSY</sequence>
<gene>
    <name evidence="8" type="ORF">CO726_08380</name>
</gene>
<evidence type="ECO:0000256" key="4">
    <source>
        <dbReference type="ARBA" id="ARBA00022692"/>
    </source>
</evidence>
<name>A0A2G6QGP5_9BACI</name>
<accession>A0A2G6QGP5</accession>
<keyword evidence="8" id="KW-0966">Cell projection</keyword>
<comment type="subcellular location">
    <subcellularLocation>
        <location evidence="1">Cell membrane</location>
        <topology evidence="1">Multi-pass membrane protein</topology>
    </subcellularLocation>
</comment>
<keyword evidence="3" id="KW-1003">Cell membrane</keyword>
<evidence type="ECO:0000256" key="1">
    <source>
        <dbReference type="ARBA" id="ARBA00004651"/>
    </source>
</evidence>
<dbReference type="GO" id="GO:0009306">
    <property type="term" value="P:protein secretion"/>
    <property type="evidence" value="ECO:0007669"/>
    <property type="project" value="InterPro"/>
</dbReference>
<organism evidence="8 9">
    <name type="scientific">Bacillus fungorum</name>
    <dbReference type="NCBI Taxonomy" id="2039284"/>
    <lineage>
        <taxon>Bacteria</taxon>
        <taxon>Bacillati</taxon>
        <taxon>Bacillota</taxon>
        <taxon>Bacilli</taxon>
        <taxon>Bacillales</taxon>
        <taxon>Bacillaceae</taxon>
        <taxon>Bacillus</taxon>
    </lineage>
</organism>
<keyword evidence="8" id="KW-0969">Cilium</keyword>
<dbReference type="Pfam" id="PF01313">
    <property type="entry name" value="Bac_export_3"/>
    <property type="match status" value="1"/>
</dbReference>
<keyword evidence="4 7" id="KW-0812">Transmembrane</keyword>